<organism evidence="8 9">
    <name type="scientific">Clonorchis sinensis</name>
    <name type="common">Chinese liver fluke</name>
    <dbReference type="NCBI Taxonomy" id="79923"/>
    <lineage>
        <taxon>Eukaryota</taxon>
        <taxon>Metazoa</taxon>
        <taxon>Spiralia</taxon>
        <taxon>Lophotrochozoa</taxon>
        <taxon>Platyhelminthes</taxon>
        <taxon>Trematoda</taxon>
        <taxon>Digenea</taxon>
        <taxon>Opisthorchiida</taxon>
        <taxon>Opisthorchiata</taxon>
        <taxon>Opisthorchiidae</taxon>
        <taxon>Clonorchis</taxon>
    </lineage>
</organism>
<proteinExistence type="inferred from homology"/>
<dbReference type="GO" id="GO:0003777">
    <property type="term" value="F:microtubule motor activity"/>
    <property type="evidence" value="ECO:0007669"/>
    <property type="project" value="InterPro"/>
</dbReference>
<feature type="domain" description="Kinesin motor" evidence="7">
    <location>
        <begin position="283"/>
        <end position="586"/>
    </location>
</feature>
<dbReference type="GO" id="GO:0007018">
    <property type="term" value="P:microtubule-based movement"/>
    <property type="evidence" value="ECO:0007669"/>
    <property type="project" value="InterPro"/>
</dbReference>
<dbReference type="InterPro" id="IPR001752">
    <property type="entry name" value="Kinesin_motor_dom"/>
</dbReference>
<dbReference type="InterPro" id="IPR008984">
    <property type="entry name" value="SMAD_FHA_dom_sf"/>
</dbReference>
<evidence type="ECO:0000256" key="6">
    <source>
        <dbReference type="SAM" id="Coils"/>
    </source>
</evidence>
<dbReference type="Proteomes" id="UP000008909">
    <property type="component" value="Unassembled WGS sequence"/>
</dbReference>
<gene>
    <name evidence="8" type="ORF">CLF_107487</name>
</gene>
<evidence type="ECO:0000256" key="5">
    <source>
        <dbReference type="PROSITE-ProRule" id="PRU00283"/>
    </source>
</evidence>
<dbReference type="EMBL" id="DF143252">
    <property type="protein sequence ID" value="GAA52188.1"/>
    <property type="molecule type" value="Genomic_DNA"/>
</dbReference>
<dbReference type="SMART" id="SM00129">
    <property type="entry name" value="KISc"/>
    <property type="match status" value="1"/>
</dbReference>
<evidence type="ECO:0000313" key="9">
    <source>
        <dbReference type="Proteomes" id="UP000008909"/>
    </source>
</evidence>
<keyword evidence="4 5" id="KW-0505">Motor protein</keyword>
<evidence type="ECO:0000256" key="4">
    <source>
        <dbReference type="ARBA" id="ARBA00023175"/>
    </source>
</evidence>
<dbReference type="PROSITE" id="PS00411">
    <property type="entry name" value="KINESIN_MOTOR_1"/>
    <property type="match status" value="1"/>
</dbReference>
<reference evidence="8" key="1">
    <citation type="journal article" date="2011" name="Genome Biol.">
        <title>The draft genome of the carcinogenic human liver fluke Clonorchis sinensis.</title>
        <authorList>
            <person name="Wang X."/>
            <person name="Chen W."/>
            <person name="Huang Y."/>
            <person name="Sun J."/>
            <person name="Men J."/>
            <person name="Liu H."/>
            <person name="Luo F."/>
            <person name="Guo L."/>
            <person name="Lv X."/>
            <person name="Deng C."/>
            <person name="Zhou C."/>
            <person name="Fan Y."/>
            <person name="Li X."/>
            <person name="Huang L."/>
            <person name="Hu Y."/>
            <person name="Liang C."/>
            <person name="Hu X."/>
            <person name="Xu J."/>
            <person name="Yu X."/>
        </authorList>
    </citation>
    <scope>NUCLEOTIDE SEQUENCE [LARGE SCALE GENOMIC DNA]</scope>
    <source>
        <strain evidence="8">Henan</strain>
    </source>
</reference>
<dbReference type="SUPFAM" id="SSF49879">
    <property type="entry name" value="SMAD/FHA domain"/>
    <property type="match status" value="1"/>
</dbReference>
<dbReference type="SUPFAM" id="SSF52540">
    <property type="entry name" value="P-loop containing nucleoside triphosphate hydrolases"/>
    <property type="match status" value="1"/>
</dbReference>
<dbReference type="PANTHER" id="PTHR47117">
    <property type="entry name" value="STAR-RELATED LIPID TRANSFER PROTEIN 9"/>
    <property type="match status" value="1"/>
</dbReference>
<reference key="2">
    <citation type="submission" date="2011-10" db="EMBL/GenBank/DDBJ databases">
        <title>The genome and transcriptome sequence of Clonorchis sinensis provide insights into the carcinogenic liver fluke.</title>
        <authorList>
            <person name="Wang X."/>
            <person name="Huang Y."/>
            <person name="Chen W."/>
            <person name="Liu H."/>
            <person name="Guo L."/>
            <person name="Chen Y."/>
            <person name="Luo F."/>
            <person name="Zhou W."/>
            <person name="Sun J."/>
            <person name="Mao Q."/>
            <person name="Liang P."/>
            <person name="Zhou C."/>
            <person name="Tian Y."/>
            <person name="Men J."/>
            <person name="Lv X."/>
            <person name="Huang L."/>
            <person name="Zhou J."/>
            <person name="Hu Y."/>
            <person name="Li R."/>
            <person name="Zhang F."/>
            <person name="Lei H."/>
            <person name="Li X."/>
            <person name="Hu X."/>
            <person name="Liang C."/>
            <person name="Xu J."/>
            <person name="Wu Z."/>
            <person name="Yu X."/>
        </authorList>
    </citation>
    <scope>NUCLEOTIDE SEQUENCE</scope>
    <source>
        <strain>Henan</strain>
    </source>
</reference>
<evidence type="ECO:0000256" key="3">
    <source>
        <dbReference type="ARBA" id="ARBA00023054"/>
    </source>
</evidence>
<protein>
    <submittedName>
        <fullName evidence="8">Kinesin-like protein KIF1A</fullName>
    </submittedName>
</protein>
<dbReference type="InterPro" id="IPR027417">
    <property type="entry name" value="P-loop_NTPase"/>
</dbReference>
<dbReference type="Gene3D" id="3.40.850.10">
    <property type="entry name" value="Kinesin motor domain"/>
    <property type="match status" value="1"/>
</dbReference>
<feature type="binding site" evidence="5">
    <location>
        <begin position="364"/>
        <end position="371"/>
    </location>
    <ligand>
        <name>ATP</name>
        <dbReference type="ChEBI" id="CHEBI:30616"/>
    </ligand>
</feature>
<keyword evidence="9" id="KW-1185">Reference proteome</keyword>
<evidence type="ECO:0000259" key="7">
    <source>
        <dbReference type="PROSITE" id="PS50067"/>
    </source>
</evidence>
<evidence type="ECO:0000313" key="8">
    <source>
        <dbReference type="EMBL" id="GAA52188.1"/>
    </source>
</evidence>
<accession>G7YGV5</accession>
<dbReference type="InterPro" id="IPR019821">
    <property type="entry name" value="Kinesin_motor_CS"/>
</dbReference>
<dbReference type="PRINTS" id="PR00380">
    <property type="entry name" value="KINESINHEAVY"/>
</dbReference>
<evidence type="ECO:0000256" key="1">
    <source>
        <dbReference type="ARBA" id="ARBA00022741"/>
    </source>
</evidence>
<keyword evidence="2 5" id="KW-0067">ATP-binding</keyword>
<keyword evidence="1 5" id="KW-0547">Nucleotide-binding</keyword>
<dbReference type="Gene3D" id="2.60.200.20">
    <property type="match status" value="1"/>
</dbReference>
<feature type="coiled-coil region" evidence="6">
    <location>
        <begin position="597"/>
        <end position="666"/>
    </location>
</feature>
<evidence type="ECO:0000256" key="2">
    <source>
        <dbReference type="ARBA" id="ARBA00022840"/>
    </source>
</evidence>
<dbReference type="InterPro" id="IPR036961">
    <property type="entry name" value="Kinesin_motor_dom_sf"/>
</dbReference>
<dbReference type="GO" id="GO:0005524">
    <property type="term" value="F:ATP binding"/>
    <property type="evidence" value="ECO:0007669"/>
    <property type="project" value="UniProtKB-UniRule"/>
</dbReference>
<comment type="similarity">
    <text evidence="5">Belongs to the TRAFAC class myosin-kinesin ATPase superfamily. Kinesin family.</text>
</comment>
<dbReference type="GO" id="GO:0008017">
    <property type="term" value="F:microtubule binding"/>
    <property type="evidence" value="ECO:0007669"/>
    <property type="project" value="InterPro"/>
</dbReference>
<dbReference type="PROSITE" id="PS50067">
    <property type="entry name" value="KINESIN_MOTOR_2"/>
    <property type="match status" value="1"/>
</dbReference>
<keyword evidence="3 6" id="KW-0175">Coiled coil</keyword>
<name>G7YGV5_CLOSI</name>
<sequence>MITTSNNKPMLHRPPRGAIKRVALLAAYSRTSKRKQATADLSLLSLSLSTRFRLRTSGDPEIAGAGCAGVGIVLSHRTERFSLYWIPADSRPFAVRLATSVKEPYKLEVDRCLFIVSAYAPTNRGSNFVKDRLEQPGNIQALVLPSCGMTARHRNGATDERFFGTPYGLGRLQLHVFSQAPSSSWNAPEVREHNKLFVFSDFWTCESIRRALQRRRLSLITTNEEETKYEISVLRREKAPTTDGLYLALFNEGGEPLETHLTKLTGAIWCEENVPAECDMSTDIPVFSRGKRTLCEKQWHQPGGCGIEEPLWSHDGYREESDGLLVPDGPNSRYASQREVYDDLGRGILDNAFSGYACSLFAYGQTGAGKSYSIMGYGPNRLTFQVSFSMLEIYNEQIRDLLNTSSSQKSLQLRQSPSMGFYVQGLTQIPVGSYKEVEQRMKQGTAKRTIAATNMNETSSRAHTLVTLTFDQLYGEVQSNGSRKRSVINLVDLAGSEKAGQTGATGDRLKEGANINRSLSALGNVISALADGKKVVPYRDSVLTKLLQNALGGNSKTIMIAAISPADTNYQESLSTLRYADRAKRIKNKAIVNEDPMEKLIRELKEENERLKLSLQSSELPPNVDGRNISQQEMEKLRAEMREELMAQVKANMAEIEAQNQQTFNTKLEAARKEAAEMAVRSTAQEDKSGGTIKNKPYLENLNEDPQLSGIIKHLLVHKTTGFGRKPPVEQEDKKQKVHWITIQGLGLADQHAFLIRHGKSGAEIEIRVAPGASKLTKVNGIPLKESTVLKNKDRVLFGSYQLYVFHNPLDNANLSDEVIDWEFAQRELARASGIDGFDGKPKSKDDVVIQKQLLELIPMVGEVNEIAEELDKERSFDLLLIPPTAQGLPYGEAGATKLMIRMRDSTTNHVWLWDREKFMGRRFVMQEMYQNYLHDIKKKISEEDDPFVDSLDDKLLGVAPVYLQALGYRLDVDDKLSVMSLEGEAVGTLYYQLIPCTRAGKPLTELSPAERIHCDIVNDPNELLGKPFHYKILLSDLDLSDEYGGVQVRIRYRVFKETDWTVVNFPIDYFRSGATIRNLIDHSRVISITQVTFEHLNYFENSCVAFMETNRLASSVRASRRCSTVQAEECMDMNRMKTELCLLQRNLDQYAACHEKLKLGADESAMRYLESDCLILQREVQSKNMSNKKSCDGVVMNCTCRITVCQKIASSRAQFKMVQAGWRPVFDVANGYRRKVTKEIRDRLLSHDPIVTLSMCEEWSKKKANGDNFEKLLGALKVMVNQKQFGCALKAGGRSRRSRSSNLYIHTTPLMTISFLLADRCKLDTCRTHMSNPFFSALELQSLVAFAARGTTSGSSEVRDLSGACFRATKIVQLYLQAPIYMISHSMMARCSSSDCSSLALLIWLNLRKIIELNVVQWLPHELNDRKVALNRPLETCVTVQNTSKKLTRQYQLQVRYPLMYNFQVDWTTSFQLFMPFRLIGNISENSRAADVYLCLFFADKLKGILLEAFFGGIATLHLNSVEYCFIEPRTAVI</sequence>
<dbReference type="Pfam" id="PF00225">
    <property type="entry name" value="Kinesin"/>
    <property type="match status" value="2"/>
</dbReference>